<proteinExistence type="predicted"/>
<name>A0A1M4TCK4_9SPHI</name>
<dbReference type="InterPro" id="IPR051274">
    <property type="entry name" value="3-5_Exoribonuclease"/>
</dbReference>
<dbReference type="OrthoDB" id="159416at2"/>
<gene>
    <name evidence="5" type="ORF">SAMN04488522_101151</name>
</gene>
<dbReference type="SUPFAM" id="SSF53098">
    <property type="entry name" value="Ribonuclease H-like"/>
    <property type="match status" value="1"/>
</dbReference>
<keyword evidence="3 5" id="KW-0269">Exonuclease</keyword>
<keyword evidence="1" id="KW-0540">Nuclease</keyword>
<dbReference type="GO" id="GO:0006259">
    <property type="term" value="P:DNA metabolic process"/>
    <property type="evidence" value="ECO:0007669"/>
    <property type="project" value="UniProtKB-ARBA"/>
</dbReference>
<evidence type="ECO:0000313" key="5">
    <source>
        <dbReference type="EMBL" id="SHE42088.1"/>
    </source>
</evidence>
<dbReference type="STRING" id="288992.SAMN04488522_101151"/>
<dbReference type="Gene3D" id="3.30.420.10">
    <property type="entry name" value="Ribonuclease H-like superfamily/Ribonuclease H"/>
    <property type="match status" value="1"/>
</dbReference>
<dbReference type="GO" id="GO:0003676">
    <property type="term" value="F:nucleic acid binding"/>
    <property type="evidence" value="ECO:0007669"/>
    <property type="project" value="InterPro"/>
</dbReference>
<dbReference type="Pfam" id="PF00929">
    <property type="entry name" value="RNase_T"/>
    <property type="match status" value="1"/>
</dbReference>
<dbReference type="RefSeq" id="WP_073226151.1">
    <property type="nucleotide sequence ID" value="NZ_FQUQ01000001.1"/>
</dbReference>
<sequence length="183" mass="20599">MNTTNKIIIIDLESTCWEGSTGEYQRKHSEIIEIGVCILDRETGEVTQNEGILLKPVHSEVSAFCTKLTSLTAEMLESEGITLAQACTILSEKYNAAEYTWASYGGYDRTMLTEQCRRFNVAYPMSEDHINVKVLFSETKRLKKGIGMSGALKMIKVPLDGTHHRGMDDARNIAQILKWIFSK</sequence>
<dbReference type="InterPro" id="IPR047201">
    <property type="entry name" value="ERI-1_3'hExo-like"/>
</dbReference>
<dbReference type="Proteomes" id="UP000184287">
    <property type="component" value="Unassembled WGS sequence"/>
</dbReference>
<reference evidence="6" key="1">
    <citation type="submission" date="2016-11" db="EMBL/GenBank/DDBJ databases">
        <authorList>
            <person name="Varghese N."/>
            <person name="Submissions S."/>
        </authorList>
    </citation>
    <scope>NUCLEOTIDE SEQUENCE [LARGE SCALE GENOMIC DNA]</scope>
    <source>
        <strain evidence="6">DSM 16990</strain>
    </source>
</reference>
<keyword evidence="6" id="KW-1185">Reference proteome</keyword>
<dbReference type="AlphaFoldDB" id="A0A1M4TCK4"/>
<dbReference type="GO" id="GO:0000175">
    <property type="term" value="F:3'-5'-RNA exonuclease activity"/>
    <property type="evidence" value="ECO:0007669"/>
    <property type="project" value="InterPro"/>
</dbReference>
<organism evidence="5 6">
    <name type="scientific">Pedobacter caeni</name>
    <dbReference type="NCBI Taxonomy" id="288992"/>
    <lineage>
        <taxon>Bacteria</taxon>
        <taxon>Pseudomonadati</taxon>
        <taxon>Bacteroidota</taxon>
        <taxon>Sphingobacteriia</taxon>
        <taxon>Sphingobacteriales</taxon>
        <taxon>Sphingobacteriaceae</taxon>
        <taxon>Pedobacter</taxon>
    </lineage>
</organism>
<feature type="domain" description="Exonuclease" evidence="4">
    <location>
        <begin position="6"/>
        <end position="183"/>
    </location>
</feature>
<evidence type="ECO:0000313" key="6">
    <source>
        <dbReference type="Proteomes" id="UP000184287"/>
    </source>
</evidence>
<dbReference type="EMBL" id="FQUQ01000001">
    <property type="protein sequence ID" value="SHE42088.1"/>
    <property type="molecule type" value="Genomic_DNA"/>
</dbReference>
<dbReference type="InterPro" id="IPR012337">
    <property type="entry name" value="RNaseH-like_sf"/>
</dbReference>
<accession>A0A1M4TCK4</accession>
<dbReference type="InterPro" id="IPR036397">
    <property type="entry name" value="RNaseH_sf"/>
</dbReference>
<dbReference type="SMART" id="SM00479">
    <property type="entry name" value="EXOIII"/>
    <property type="match status" value="1"/>
</dbReference>
<evidence type="ECO:0000256" key="1">
    <source>
        <dbReference type="ARBA" id="ARBA00022722"/>
    </source>
</evidence>
<keyword evidence="2" id="KW-0378">Hydrolase</keyword>
<dbReference type="CDD" id="cd06133">
    <property type="entry name" value="ERI-1_3'hExo_like"/>
    <property type="match status" value="1"/>
</dbReference>
<evidence type="ECO:0000259" key="4">
    <source>
        <dbReference type="SMART" id="SM00479"/>
    </source>
</evidence>
<dbReference type="PANTHER" id="PTHR23044:SF61">
    <property type="entry name" value="3'-5' EXORIBONUCLEASE 1-RELATED"/>
    <property type="match status" value="1"/>
</dbReference>
<evidence type="ECO:0000256" key="3">
    <source>
        <dbReference type="ARBA" id="ARBA00022839"/>
    </source>
</evidence>
<evidence type="ECO:0000256" key="2">
    <source>
        <dbReference type="ARBA" id="ARBA00022801"/>
    </source>
</evidence>
<dbReference type="InterPro" id="IPR013520">
    <property type="entry name" value="Ribonucl_H"/>
</dbReference>
<protein>
    <submittedName>
        <fullName evidence="5">Inhibitor of the KinA pathway to sporulation, predicted exonuclease</fullName>
    </submittedName>
</protein>
<dbReference type="PANTHER" id="PTHR23044">
    <property type="entry name" value="3'-5' EXONUCLEASE ERI1-RELATED"/>
    <property type="match status" value="1"/>
</dbReference>